<keyword evidence="1" id="KW-1133">Transmembrane helix</keyword>
<organism evidence="2">
    <name type="scientific">marine sediment metagenome</name>
    <dbReference type="NCBI Taxonomy" id="412755"/>
    <lineage>
        <taxon>unclassified sequences</taxon>
        <taxon>metagenomes</taxon>
        <taxon>ecological metagenomes</taxon>
    </lineage>
</organism>
<accession>X1R631</accession>
<comment type="caution">
    <text evidence="2">The sequence shown here is derived from an EMBL/GenBank/DDBJ whole genome shotgun (WGS) entry which is preliminary data.</text>
</comment>
<dbReference type="PANTHER" id="PTHR31446:SF29">
    <property type="entry name" value="ACID PHOSPHATASE_VANADIUM-DEPENDENT HALOPEROXIDASE-RELATED PROTEIN"/>
    <property type="match status" value="1"/>
</dbReference>
<feature type="transmembrane region" description="Helical" evidence="1">
    <location>
        <begin position="129"/>
        <end position="149"/>
    </location>
</feature>
<dbReference type="InterPro" id="IPR003832">
    <property type="entry name" value="DUF212"/>
</dbReference>
<proteinExistence type="predicted"/>
<dbReference type="PANTHER" id="PTHR31446">
    <property type="entry name" value="ACID PHOSPHATASE/VANADIUM-DEPENDENT HALOPEROXIDASE-RELATED PROTEIN"/>
    <property type="match status" value="1"/>
</dbReference>
<sequence>MLYEIITNKVLIIPICSWAIAQLLKLILVLIQKRQLDLRYLVISGGMPSSHSALVSALATSVALIEGLGSVAFGISAILALVVMYDAAGVRQSVGKQSVVLNRIIQELRLRRPVTELERDLREFIGHTSFQVIAGGSLGVVVAWLWLAIAGTY</sequence>
<feature type="transmembrane region" description="Helical" evidence="1">
    <location>
        <begin position="12"/>
        <end position="31"/>
    </location>
</feature>
<evidence type="ECO:0000256" key="1">
    <source>
        <dbReference type="SAM" id="Phobius"/>
    </source>
</evidence>
<protein>
    <recommendedName>
        <fullName evidence="3">Divergent PAP2 family protein</fullName>
    </recommendedName>
</protein>
<reference evidence="2" key="1">
    <citation type="journal article" date="2014" name="Front. Microbiol.">
        <title>High frequency of phylogenetically diverse reductive dehalogenase-homologous genes in deep subseafloor sedimentary metagenomes.</title>
        <authorList>
            <person name="Kawai M."/>
            <person name="Futagami T."/>
            <person name="Toyoda A."/>
            <person name="Takaki Y."/>
            <person name="Nishi S."/>
            <person name="Hori S."/>
            <person name="Arai W."/>
            <person name="Tsubouchi T."/>
            <person name="Morono Y."/>
            <person name="Uchiyama I."/>
            <person name="Ito T."/>
            <person name="Fujiyama A."/>
            <person name="Inagaki F."/>
            <person name="Takami H."/>
        </authorList>
    </citation>
    <scope>NUCLEOTIDE SEQUENCE</scope>
    <source>
        <strain evidence="2">Expedition CK06-06</strain>
    </source>
</reference>
<dbReference type="EMBL" id="BARW01014479">
    <property type="protein sequence ID" value="GAI76212.1"/>
    <property type="molecule type" value="Genomic_DNA"/>
</dbReference>
<evidence type="ECO:0008006" key="3">
    <source>
        <dbReference type="Google" id="ProtNLM"/>
    </source>
</evidence>
<gene>
    <name evidence="2" type="ORF">S12H4_25652</name>
</gene>
<dbReference type="Pfam" id="PF02681">
    <property type="entry name" value="DUF212"/>
    <property type="match status" value="1"/>
</dbReference>
<name>X1R631_9ZZZZ</name>
<evidence type="ECO:0000313" key="2">
    <source>
        <dbReference type="EMBL" id="GAI76212.1"/>
    </source>
</evidence>
<feature type="transmembrane region" description="Helical" evidence="1">
    <location>
        <begin position="71"/>
        <end position="88"/>
    </location>
</feature>
<keyword evidence="1" id="KW-0472">Membrane</keyword>
<dbReference type="AlphaFoldDB" id="X1R631"/>
<keyword evidence="1" id="KW-0812">Transmembrane</keyword>